<name>A0ABZ0SIE4_9MICO</name>
<keyword evidence="6" id="KW-1185">Reference proteome</keyword>
<organism evidence="5 6">
    <name type="scientific">Microbacterium rhizosphaerae</name>
    <dbReference type="NCBI Taxonomy" id="1678237"/>
    <lineage>
        <taxon>Bacteria</taxon>
        <taxon>Bacillati</taxon>
        <taxon>Actinomycetota</taxon>
        <taxon>Actinomycetes</taxon>
        <taxon>Micrococcales</taxon>
        <taxon>Microbacteriaceae</taxon>
        <taxon>Microbacterium</taxon>
    </lineage>
</organism>
<gene>
    <name evidence="5" type="ORF">SM116_15315</name>
</gene>
<dbReference type="Gene3D" id="1.10.10.10">
    <property type="entry name" value="Winged helix-like DNA-binding domain superfamily/Winged helix DNA-binding domain"/>
    <property type="match status" value="1"/>
</dbReference>
<dbReference type="InterPro" id="IPR000524">
    <property type="entry name" value="Tscrpt_reg_HTH_GntR"/>
</dbReference>
<dbReference type="EMBL" id="CP139368">
    <property type="protein sequence ID" value="WPR89112.1"/>
    <property type="molecule type" value="Genomic_DNA"/>
</dbReference>
<dbReference type="InterPro" id="IPR036388">
    <property type="entry name" value="WH-like_DNA-bd_sf"/>
</dbReference>
<keyword evidence="2" id="KW-0238">DNA-binding</keyword>
<dbReference type="SMART" id="SM00895">
    <property type="entry name" value="FCD"/>
    <property type="match status" value="1"/>
</dbReference>
<dbReference type="SUPFAM" id="SSF46785">
    <property type="entry name" value="Winged helix' DNA-binding domain"/>
    <property type="match status" value="1"/>
</dbReference>
<evidence type="ECO:0000256" key="3">
    <source>
        <dbReference type="ARBA" id="ARBA00023163"/>
    </source>
</evidence>
<dbReference type="Pfam" id="PF07729">
    <property type="entry name" value="FCD"/>
    <property type="match status" value="1"/>
</dbReference>
<keyword evidence="3" id="KW-0804">Transcription</keyword>
<proteinExistence type="predicted"/>
<reference evidence="5 6" key="1">
    <citation type="submission" date="2023-11" db="EMBL/GenBank/DDBJ databases">
        <title>Genome sequence of Microbacterium rhizosphaerae KACC 19337.</title>
        <authorList>
            <person name="Choi H."/>
            <person name="Kim S."/>
            <person name="Kim Y."/>
            <person name="Kwon S.-W."/>
            <person name="Heo J."/>
        </authorList>
    </citation>
    <scope>NUCLEOTIDE SEQUENCE [LARGE SCALE GENOMIC DNA]</scope>
    <source>
        <strain evidence="5 6">KACC 19337</strain>
    </source>
</reference>
<sequence>MNPAEGAPSKIWGLPFIVSTLEDDIVSGRLAPGVKLPSERELMTRFSVGRSLVRESLRVLRERGLIEVSLGRGSFVREMDPKDDGASPELLSRTGLVTARHLIAAREMLETNTAALAAANRTQEDLERLAMALAELESAPLRTAADFDLAFHTAIADASHNPVLQVMFSSISTLAHQMMVRSLTDEHVVGAELHGVLFERISVGDAAGAARVMAEHISAAKLFYGADLDTPLRDLQVGSSDLTLRVDAIMRKHATSAQGA</sequence>
<protein>
    <submittedName>
        <fullName evidence="5">FCD domain-containing protein</fullName>
    </submittedName>
</protein>
<dbReference type="InterPro" id="IPR008920">
    <property type="entry name" value="TF_FadR/GntR_C"/>
</dbReference>
<dbReference type="PANTHER" id="PTHR43537:SF44">
    <property type="entry name" value="GNTR FAMILY REGULATORY PROTEIN"/>
    <property type="match status" value="1"/>
</dbReference>
<keyword evidence="1" id="KW-0805">Transcription regulation</keyword>
<evidence type="ECO:0000256" key="2">
    <source>
        <dbReference type="ARBA" id="ARBA00023125"/>
    </source>
</evidence>
<dbReference type="PRINTS" id="PR00035">
    <property type="entry name" value="HTHGNTR"/>
</dbReference>
<dbReference type="SMART" id="SM00345">
    <property type="entry name" value="HTH_GNTR"/>
    <property type="match status" value="1"/>
</dbReference>
<dbReference type="Pfam" id="PF00392">
    <property type="entry name" value="GntR"/>
    <property type="match status" value="1"/>
</dbReference>
<feature type="domain" description="HTH gntR-type" evidence="4">
    <location>
        <begin position="11"/>
        <end position="79"/>
    </location>
</feature>
<dbReference type="InterPro" id="IPR036390">
    <property type="entry name" value="WH_DNA-bd_sf"/>
</dbReference>
<dbReference type="InterPro" id="IPR011711">
    <property type="entry name" value="GntR_C"/>
</dbReference>
<evidence type="ECO:0000313" key="6">
    <source>
        <dbReference type="Proteomes" id="UP001323798"/>
    </source>
</evidence>
<dbReference type="CDD" id="cd07377">
    <property type="entry name" value="WHTH_GntR"/>
    <property type="match status" value="1"/>
</dbReference>
<dbReference type="PANTHER" id="PTHR43537">
    <property type="entry name" value="TRANSCRIPTIONAL REGULATOR, GNTR FAMILY"/>
    <property type="match status" value="1"/>
</dbReference>
<dbReference type="RefSeq" id="WP_320941829.1">
    <property type="nucleotide sequence ID" value="NZ_BAABEU010000001.1"/>
</dbReference>
<dbReference type="SUPFAM" id="SSF48008">
    <property type="entry name" value="GntR ligand-binding domain-like"/>
    <property type="match status" value="1"/>
</dbReference>
<dbReference type="Gene3D" id="1.20.120.530">
    <property type="entry name" value="GntR ligand-binding domain-like"/>
    <property type="match status" value="1"/>
</dbReference>
<evidence type="ECO:0000259" key="4">
    <source>
        <dbReference type="PROSITE" id="PS50949"/>
    </source>
</evidence>
<evidence type="ECO:0000256" key="1">
    <source>
        <dbReference type="ARBA" id="ARBA00023015"/>
    </source>
</evidence>
<evidence type="ECO:0000313" key="5">
    <source>
        <dbReference type="EMBL" id="WPR89112.1"/>
    </source>
</evidence>
<accession>A0ABZ0SIE4</accession>
<dbReference type="Proteomes" id="UP001323798">
    <property type="component" value="Chromosome"/>
</dbReference>
<dbReference type="PROSITE" id="PS50949">
    <property type="entry name" value="HTH_GNTR"/>
    <property type="match status" value="1"/>
</dbReference>